<dbReference type="JaponicusDB" id="SJAG_03999">
    <property type="gene designation" value="mug97"/>
</dbReference>
<dbReference type="Proteomes" id="UP000001744">
    <property type="component" value="Unassembled WGS sequence"/>
</dbReference>
<dbReference type="OrthoDB" id="5382809at2759"/>
<feature type="compositionally biased region" description="Polar residues" evidence="1">
    <location>
        <begin position="7"/>
        <end position="20"/>
    </location>
</feature>
<name>B6K5M3_SCHJY</name>
<evidence type="ECO:0000313" key="4">
    <source>
        <dbReference type="JaponicusDB" id="SJAG_03999"/>
    </source>
</evidence>
<evidence type="ECO:0000256" key="2">
    <source>
        <dbReference type="SAM" id="Phobius"/>
    </source>
</evidence>
<evidence type="ECO:0000256" key="1">
    <source>
        <dbReference type="SAM" id="MobiDB-lite"/>
    </source>
</evidence>
<dbReference type="AlphaFoldDB" id="B6K5M3"/>
<keyword evidence="5" id="KW-1185">Reference proteome</keyword>
<dbReference type="GeneID" id="7051613"/>
<keyword evidence="2" id="KW-0812">Transmembrane</keyword>
<proteinExistence type="predicted"/>
<keyword evidence="2" id="KW-0472">Membrane</keyword>
<accession>B6K5M3</accession>
<feature type="region of interest" description="Disordered" evidence="1">
    <location>
        <begin position="1"/>
        <end position="44"/>
    </location>
</feature>
<evidence type="ECO:0000313" key="3">
    <source>
        <dbReference type="EMBL" id="EEB08827.2"/>
    </source>
</evidence>
<protein>
    <submittedName>
        <fullName evidence="3">Meiotically upregulated Mug97</fullName>
    </submittedName>
</protein>
<dbReference type="VEuPathDB" id="FungiDB:SJAG_03999"/>
<organism evidence="3 5">
    <name type="scientific">Schizosaccharomyces japonicus (strain yFS275 / FY16936)</name>
    <name type="common">Fission yeast</name>
    <dbReference type="NCBI Taxonomy" id="402676"/>
    <lineage>
        <taxon>Eukaryota</taxon>
        <taxon>Fungi</taxon>
        <taxon>Dikarya</taxon>
        <taxon>Ascomycota</taxon>
        <taxon>Taphrinomycotina</taxon>
        <taxon>Schizosaccharomycetes</taxon>
        <taxon>Schizosaccharomycetales</taxon>
        <taxon>Schizosaccharomycetaceae</taxon>
        <taxon>Schizosaccharomyces</taxon>
    </lineage>
</organism>
<keyword evidence="2" id="KW-1133">Transmembrane helix</keyword>
<gene>
    <name evidence="4" type="primary">mug97</name>
    <name evidence="3" type="ORF">SJAG_03999</name>
</gene>
<dbReference type="EMBL" id="KE651167">
    <property type="protein sequence ID" value="EEB08827.2"/>
    <property type="molecule type" value="Genomic_DNA"/>
</dbReference>
<dbReference type="RefSeq" id="XP_002175120.2">
    <property type="nucleotide sequence ID" value="XM_002175084.2"/>
</dbReference>
<sequence>MEFEKQASVTSNEANLTGSKPSPFPATRSMQTQNGSLDEAHNTKTKCATVEKPLSRSLSVGSSIDSHVHKRFKANGDGNTAEEKAINEKDLVFQADEDLKTVPYNNISDGTQNSNTQVSANYSNSSQNSLVAHNASLPVGTTDQANSVSVPAETSTFPTFLKTRVRVCMVSQTLLTLVSQYFDQDDDNHVVEALCTVLCNENRPSIFYLLRGLTFGPEHRFVVRRKHWWNPWSEKVMRKEIVVKKIDTKPGCRSILERFQTTSENDKQDLMVMPMYTINMWIVSLITVSGLGSVLIGLWMRLTDPSFAHGMLLNLTIGSIGSLLYLLSNTWCR</sequence>
<feature type="transmembrane region" description="Helical" evidence="2">
    <location>
        <begin position="278"/>
        <end position="300"/>
    </location>
</feature>
<dbReference type="HOGENOM" id="CLU_834603_0_0_1"/>
<reference evidence="3 5" key="1">
    <citation type="journal article" date="2011" name="Science">
        <title>Comparative functional genomics of the fission yeasts.</title>
        <authorList>
            <person name="Rhind N."/>
            <person name="Chen Z."/>
            <person name="Yassour M."/>
            <person name="Thompson D.A."/>
            <person name="Haas B.J."/>
            <person name="Habib N."/>
            <person name="Wapinski I."/>
            <person name="Roy S."/>
            <person name="Lin M.F."/>
            <person name="Heiman D.I."/>
            <person name="Young S.K."/>
            <person name="Furuya K."/>
            <person name="Guo Y."/>
            <person name="Pidoux A."/>
            <person name="Chen H.M."/>
            <person name="Robbertse B."/>
            <person name="Goldberg J.M."/>
            <person name="Aoki K."/>
            <person name="Bayne E.H."/>
            <person name="Berlin A.M."/>
            <person name="Desjardins C.A."/>
            <person name="Dobbs E."/>
            <person name="Dukaj L."/>
            <person name="Fan L."/>
            <person name="FitzGerald M.G."/>
            <person name="French C."/>
            <person name="Gujja S."/>
            <person name="Hansen K."/>
            <person name="Keifenheim D."/>
            <person name="Levin J.Z."/>
            <person name="Mosher R.A."/>
            <person name="Mueller C.A."/>
            <person name="Pfiffner J."/>
            <person name="Priest M."/>
            <person name="Russ C."/>
            <person name="Smialowska A."/>
            <person name="Swoboda P."/>
            <person name="Sykes S.M."/>
            <person name="Vaughn M."/>
            <person name="Vengrova S."/>
            <person name="Yoder R."/>
            <person name="Zeng Q."/>
            <person name="Allshire R."/>
            <person name="Baulcombe D."/>
            <person name="Birren B.W."/>
            <person name="Brown W."/>
            <person name="Ekwall K."/>
            <person name="Kellis M."/>
            <person name="Leatherwood J."/>
            <person name="Levin H."/>
            <person name="Margalit H."/>
            <person name="Martienssen R."/>
            <person name="Nieduszynski C.A."/>
            <person name="Spatafora J.W."/>
            <person name="Friedman N."/>
            <person name="Dalgaard J.Z."/>
            <person name="Baumann P."/>
            <person name="Niki H."/>
            <person name="Regev A."/>
            <person name="Nusbaum C."/>
        </authorList>
    </citation>
    <scope>NUCLEOTIDE SEQUENCE [LARGE SCALE GENOMIC DNA]</scope>
    <source>
        <strain evidence="5">yFS275 / FY16936</strain>
    </source>
</reference>
<feature type="transmembrane region" description="Helical" evidence="2">
    <location>
        <begin position="306"/>
        <end position="327"/>
    </location>
</feature>
<evidence type="ECO:0000313" key="5">
    <source>
        <dbReference type="Proteomes" id="UP000001744"/>
    </source>
</evidence>